<dbReference type="GO" id="GO:0046983">
    <property type="term" value="F:protein dimerization activity"/>
    <property type="evidence" value="ECO:0007669"/>
    <property type="project" value="InterPro"/>
</dbReference>
<dbReference type="CDD" id="cd19749">
    <property type="entry name" value="bHLH-O_DEC1"/>
    <property type="match status" value="1"/>
</dbReference>
<evidence type="ECO:0000256" key="4">
    <source>
        <dbReference type="ARBA" id="ARBA00022499"/>
    </source>
</evidence>
<sequence length="455" mass="49665">MEVHGTTSAPPPALTSLPPRPIAALLRGGRGGAVTEAPARFNTIAQPPPPPLSKHHSELSDMQGMDYPMYVYKPRRGMKRGEESKDTYKLPHRLIEKKRRDRINECIAQLKDLLPEHLKLTTLGHLEKAVVLELTLKHVKTLSTLLEQQQQKILALQNGLQIEQPDMSQEKSEEMFRSGFHVCAKEVLQYIANHEQSRDFTLSHVITHLHKVASEVLQPPTPAPANTAASPEPRDLTQHADVSPREDTTHPRLSPTPKATAKNCVSVIQRAYTAQGGEQSGSDTDTDSGYGGDASEKGENGAQTARPDYYNHLKRDRQSSPVKIEDEVPRHKRQRAESSEDEVSSGESSSSGYGSPPQPHPLCMPFYLIPPSAAAYLPVLEKCWYPGAGIPMLYPGGIGGSSPQSSPQAMVLSPQGGSPAPVTPVHDTHNSSPMDSPALLQALKQVPPLSQETKE</sequence>
<reference evidence="14 15" key="1">
    <citation type="submission" date="2024-04" db="EMBL/GenBank/DDBJ databases">
        <authorList>
            <person name="Waldvogel A.-M."/>
            <person name="Schoenle A."/>
        </authorList>
    </citation>
    <scope>NUCLEOTIDE SEQUENCE [LARGE SCALE GENOMIC DNA]</scope>
</reference>
<dbReference type="GO" id="GO:0048511">
    <property type="term" value="P:rhythmic process"/>
    <property type="evidence" value="ECO:0007669"/>
    <property type="project" value="UniProtKB-KW"/>
</dbReference>
<dbReference type="InterPro" id="IPR011598">
    <property type="entry name" value="bHLH_dom"/>
</dbReference>
<dbReference type="SUPFAM" id="SSF47459">
    <property type="entry name" value="HLH, helix-loop-helix DNA-binding domain"/>
    <property type="match status" value="1"/>
</dbReference>
<gene>
    <name evidence="14" type="ORF">KC01_LOCUS35391</name>
</gene>
<accession>A0AAV2M531</accession>
<evidence type="ECO:0000256" key="1">
    <source>
        <dbReference type="ARBA" id="ARBA00004123"/>
    </source>
</evidence>
<dbReference type="InterPro" id="IPR050370">
    <property type="entry name" value="HES_HEY"/>
</dbReference>
<keyword evidence="9" id="KW-0804">Transcription</keyword>
<dbReference type="GO" id="GO:0003677">
    <property type="term" value="F:DNA binding"/>
    <property type="evidence" value="ECO:0007669"/>
    <property type="project" value="UniProtKB-KW"/>
</dbReference>
<keyword evidence="6" id="KW-0805">Transcription regulation</keyword>
<evidence type="ECO:0000256" key="11">
    <source>
        <dbReference type="SAM" id="MobiDB-lite"/>
    </source>
</evidence>
<dbReference type="EMBL" id="OZ035828">
    <property type="protein sequence ID" value="CAL1608462.1"/>
    <property type="molecule type" value="Genomic_DNA"/>
</dbReference>
<dbReference type="Pfam" id="PF00010">
    <property type="entry name" value="HLH"/>
    <property type="match status" value="1"/>
</dbReference>
<evidence type="ECO:0000313" key="15">
    <source>
        <dbReference type="Proteomes" id="UP001497482"/>
    </source>
</evidence>
<feature type="region of interest" description="Disordered" evidence="11">
    <location>
        <begin position="1"/>
        <end position="23"/>
    </location>
</feature>
<evidence type="ECO:0000256" key="6">
    <source>
        <dbReference type="ARBA" id="ARBA00023015"/>
    </source>
</evidence>
<comment type="subcellular location">
    <subcellularLocation>
        <location evidence="2">Cytoplasm</location>
    </subcellularLocation>
    <subcellularLocation>
        <location evidence="1">Nucleus</location>
    </subcellularLocation>
</comment>
<dbReference type="Pfam" id="PF07527">
    <property type="entry name" value="Hairy_orange"/>
    <property type="match status" value="1"/>
</dbReference>
<evidence type="ECO:0000256" key="2">
    <source>
        <dbReference type="ARBA" id="ARBA00004496"/>
    </source>
</evidence>
<dbReference type="GO" id="GO:0005737">
    <property type="term" value="C:cytoplasm"/>
    <property type="evidence" value="ECO:0007669"/>
    <property type="project" value="UniProtKB-SubCell"/>
</dbReference>
<feature type="compositionally biased region" description="Low complexity" evidence="11">
    <location>
        <begin position="345"/>
        <end position="355"/>
    </location>
</feature>
<evidence type="ECO:0000256" key="7">
    <source>
        <dbReference type="ARBA" id="ARBA00023108"/>
    </source>
</evidence>
<name>A0AAV2M531_KNICA</name>
<dbReference type="AlphaFoldDB" id="A0AAV2M531"/>
<dbReference type="Proteomes" id="UP001497482">
    <property type="component" value="Chromosome 6"/>
</dbReference>
<dbReference type="GO" id="GO:0006355">
    <property type="term" value="P:regulation of DNA-templated transcription"/>
    <property type="evidence" value="ECO:0007669"/>
    <property type="project" value="InterPro"/>
</dbReference>
<evidence type="ECO:0000256" key="9">
    <source>
        <dbReference type="ARBA" id="ARBA00023163"/>
    </source>
</evidence>
<feature type="region of interest" description="Disordered" evidence="11">
    <location>
        <begin position="400"/>
        <end position="455"/>
    </location>
</feature>
<feature type="compositionally biased region" description="Basic and acidic residues" evidence="11">
    <location>
        <begin position="232"/>
        <end position="250"/>
    </location>
</feature>
<protein>
    <submittedName>
        <fullName evidence="14">Uncharacterized protein</fullName>
    </submittedName>
</protein>
<dbReference type="SMART" id="SM00353">
    <property type="entry name" value="HLH"/>
    <property type="match status" value="1"/>
</dbReference>
<feature type="compositionally biased region" description="Basic and acidic residues" evidence="11">
    <location>
        <begin position="309"/>
        <end position="329"/>
    </location>
</feature>
<keyword evidence="15" id="KW-1185">Reference proteome</keyword>
<organism evidence="14 15">
    <name type="scientific">Knipowitschia caucasica</name>
    <name type="common">Caucasian dwarf goby</name>
    <name type="synonym">Pomatoschistus caucasicus</name>
    <dbReference type="NCBI Taxonomy" id="637954"/>
    <lineage>
        <taxon>Eukaryota</taxon>
        <taxon>Metazoa</taxon>
        <taxon>Chordata</taxon>
        <taxon>Craniata</taxon>
        <taxon>Vertebrata</taxon>
        <taxon>Euteleostomi</taxon>
        <taxon>Actinopterygii</taxon>
        <taxon>Neopterygii</taxon>
        <taxon>Teleostei</taxon>
        <taxon>Neoteleostei</taxon>
        <taxon>Acanthomorphata</taxon>
        <taxon>Gobiaria</taxon>
        <taxon>Gobiiformes</taxon>
        <taxon>Gobioidei</taxon>
        <taxon>Gobiidae</taxon>
        <taxon>Gobiinae</taxon>
        <taxon>Knipowitschia</taxon>
    </lineage>
</organism>
<dbReference type="InterPro" id="IPR036638">
    <property type="entry name" value="HLH_DNA-bd_sf"/>
</dbReference>
<dbReference type="FunFam" id="4.10.280.10:FF:000020">
    <property type="entry name" value="class E basic helix-loop-helix protein 40"/>
    <property type="match status" value="1"/>
</dbReference>
<proteinExistence type="predicted"/>
<evidence type="ECO:0000259" key="12">
    <source>
        <dbReference type="PROSITE" id="PS50888"/>
    </source>
</evidence>
<dbReference type="PROSITE" id="PS50888">
    <property type="entry name" value="BHLH"/>
    <property type="match status" value="1"/>
</dbReference>
<evidence type="ECO:0000313" key="14">
    <source>
        <dbReference type="EMBL" id="CAL1608462.1"/>
    </source>
</evidence>
<evidence type="ECO:0000256" key="3">
    <source>
        <dbReference type="ARBA" id="ARBA00022491"/>
    </source>
</evidence>
<evidence type="ECO:0000256" key="8">
    <source>
        <dbReference type="ARBA" id="ARBA00023125"/>
    </source>
</evidence>
<keyword evidence="5" id="KW-0832">Ubl conjugation</keyword>
<dbReference type="Gene3D" id="4.10.280.10">
    <property type="entry name" value="Helix-loop-helix DNA-binding domain"/>
    <property type="match status" value="1"/>
</dbReference>
<keyword evidence="3" id="KW-0678">Repressor</keyword>
<dbReference type="GO" id="GO:0005634">
    <property type="term" value="C:nucleus"/>
    <property type="evidence" value="ECO:0007669"/>
    <property type="project" value="UniProtKB-SubCell"/>
</dbReference>
<feature type="compositionally biased region" description="Pro residues" evidence="11">
    <location>
        <begin position="9"/>
        <end position="21"/>
    </location>
</feature>
<evidence type="ECO:0000259" key="13">
    <source>
        <dbReference type="PROSITE" id="PS51054"/>
    </source>
</evidence>
<keyword evidence="8" id="KW-0238">DNA-binding</keyword>
<dbReference type="PROSITE" id="PS51054">
    <property type="entry name" value="ORANGE"/>
    <property type="match status" value="1"/>
</dbReference>
<keyword evidence="10" id="KW-0539">Nucleus</keyword>
<keyword evidence="7" id="KW-0090">Biological rhythms</keyword>
<feature type="domain" description="Orange" evidence="13">
    <location>
        <begin position="176"/>
        <end position="209"/>
    </location>
</feature>
<keyword evidence="4" id="KW-1017">Isopeptide bond</keyword>
<dbReference type="InterPro" id="IPR003650">
    <property type="entry name" value="Orange_dom"/>
</dbReference>
<dbReference type="SUPFAM" id="SSF158457">
    <property type="entry name" value="Orange domain-like"/>
    <property type="match status" value="1"/>
</dbReference>
<evidence type="ECO:0000256" key="5">
    <source>
        <dbReference type="ARBA" id="ARBA00022843"/>
    </source>
</evidence>
<evidence type="ECO:0000256" key="10">
    <source>
        <dbReference type="ARBA" id="ARBA00023242"/>
    </source>
</evidence>
<feature type="region of interest" description="Disordered" evidence="11">
    <location>
        <begin position="215"/>
        <end position="357"/>
    </location>
</feature>
<dbReference type="SMART" id="SM00511">
    <property type="entry name" value="ORANGE"/>
    <property type="match status" value="1"/>
</dbReference>
<feature type="domain" description="BHLH" evidence="12">
    <location>
        <begin position="87"/>
        <end position="142"/>
    </location>
</feature>
<dbReference type="PANTHER" id="PTHR10985">
    <property type="entry name" value="BASIC HELIX-LOOP-HELIX TRANSCRIPTION FACTOR, HES-RELATED"/>
    <property type="match status" value="1"/>
</dbReference>